<organism evidence="2 3">
    <name type="scientific">Tetraparma gracilis</name>
    <dbReference type="NCBI Taxonomy" id="2962635"/>
    <lineage>
        <taxon>Eukaryota</taxon>
        <taxon>Sar</taxon>
        <taxon>Stramenopiles</taxon>
        <taxon>Ochrophyta</taxon>
        <taxon>Bolidophyceae</taxon>
        <taxon>Parmales</taxon>
        <taxon>Triparmaceae</taxon>
        <taxon>Tetraparma</taxon>
    </lineage>
</organism>
<reference evidence="2 3" key="1">
    <citation type="journal article" date="2023" name="Commun. Biol.">
        <title>Genome analysis of Parmales, the sister group of diatoms, reveals the evolutionary specialization of diatoms from phago-mixotrophs to photoautotrophs.</title>
        <authorList>
            <person name="Ban H."/>
            <person name="Sato S."/>
            <person name="Yoshikawa S."/>
            <person name="Yamada K."/>
            <person name="Nakamura Y."/>
            <person name="Ichinomiya M."/>
            <person name="Sato N."/>
            <person name="Blanc-Mathieu R."/>
            <person name="Endo H."/>
            <person name="Kuwata A."/>
            <person name="Ogata H."/>
        </authorList>
    </citation>
    <scope>NUCLEOTIDE SEQUENCE [LARGE SCALE GENOMIC DNA]</scope>
</reference>
<dbReference type="SUPFAM" id="SSF53474">
    <property type="entry name" value="alpha/beta-Hydrolases"/>
    <property type="match status" value="1"/>
</dbReference>
<dbReference type="PANTHER" id="PTHR36513">
    <property type="entry name" value="ABC TRANSMEMBRANE TYPE-1 DOMAIN-CONTAINING PROTEIN"/>
    <property type="match status" value="1"/>
</dbReference>
<accession>A0ABQ6M8R6</accession>
<dbReference type="Proteomes" id="UP001165060">
    <property type="component" value="Unassembled WGS sequence"/>
</dbReference>
<sequence length="623" mass="68754">MAYRRLMRQYHGTVEPSHSTRAFWMLAFLMCSFGLLGVSATGSFNVELDLSQNVLSFLVSAALLYGALKTIVVIRWCLYWLLIAITLMLFIDGSPNLADLDLYESEDGLRRLVLIWLWTIEGLTLVIWFLIVHVYPRVVRDADWLDVIWWWKIRPDPDGRGLGRTNHFLYRSSNIFRPARRFAYEGALDALGRPHGVGRWSDTSPHGETLSGSWIDGVPVGPFRSTEHRSMYQCLGVQIGFADSRADPWRGISFTPTNSASLRWGVASVECSVVGAFFKDLPLATQLAHDISAKECVERVTAAQQLDTLTSVTVSAVPGNGLRVTGHEGGGGRSSASTTSVTIQERNGELAVDSPWSRSDCDALILIPGFNCSTAEALERMGQYLSMSGLGGKLKCFVFGWPTGTVLSYFQATGQGASGATTSKMFAAFLRELAESGIRQVHILAHSMGAKVLLSALDEMKSVFCGGEGALSLSTCVLMNPDSFLDEFKESQYQKLRAMTDHITLYADRDDGALLWSEVVNRGGAGGGRLGGRKALGMNPDDLGGLDMDVVDTSWMDANVHNIRHNIFNLNRWVIDDLREIFTERKRARQRSSRMMKRERGGVEGAEENVFVFLAAPAHVVND</sequence>
<proteinExistence type="predicted"/>
<dbReference type="InterPro" id="IPR010297">
    <property type="entry name" value="DUF900_hydrolase"/>
</dbReference>
<evidence type="ECO:0000313" key="3">
    <source>
        <dbReference type="Proteomes" id="UP001165060"/>
    </source>
</evidence>
<keyword evidence="1" id="KW-0472">Membrane</keyword>
<dbReference type="InterPro" id="IPR029058">
    <property type="entry name" value="AB_hydrolase_fold"/>
</dbReference>
<evidence type="ECO:0000256" key="1">
    <source>
        <dbReference type="SAM" id="Phobius"/>
    </source>
</evidence>
<evidence type="ECO:0000313" key="2">
    <source>
        <dbReference type="EMBL" id="GMI21694.1"/>
    </source>
</evidence>
<feature type="transmembrane region" description="Helical" evidence="1">
    <location>
        <begin position="73"/>
        <end position="91"/>
    </location>
</feature>
<dbReference type="Pfam" id="PF05990">
    <property type="entry name" value="DUF900"/>
    <property type="match status" value="1"/>
</dbReference>
<gene>
    <name evidence="2" type="ORF">TeGR_g12307</name>
</gene>
<name>A0ABQ6M8R6_9STRA</name>
<feature type="transmembrane region" description="Helical" evidence="1">
    <location>
        <begin position="111"/>
        <end position="131"/>
    </location>
</feature>
<dbReference type="Gene3D" id="3.40.50.1820">
    <property type="entry name" value="alpha/beta hydrolase"/>
    <property type="match status" value="1"/>
</dbReference>
<protein>
    <submittedName>
        <fullName evidence="2">Uncharacterized protein</fullName>
    </submittedName>
</protein>
<dbReference type="EMBL" id="BRYB01000056">
    <property type="protein sequence ID" value="GMI21694.1"/>
    <property type="molecule type" value="Genomic_DNA"/>
</dbReference>
<feature type="transmembrane region" description="Helical" evidence="1">
    <location>
        <begin position="21"/>
        <end position="44"/>
    </location>
</feature>
<keyword evidence="1" id="KW-1133">Transmembrane helix</keyword>
<keyword evidence="1" id="KW-0812">Transmembrane</keyword>
<dbReference type="PANTHER" id="PTHR36513:SF1">
    <property type="entry name" value="TRANSMEMBRANE PROTEIN"/>
    <property type="match status" value="1"/>
</dbReference>
<comment type="caution">
    <text evidence="2">The sequence shown here is derived from an EMBL/GenBank/DDBJ whole genome shotgun (WGS) entry which is preliminary data.</text>
</comment>
<keyword evidence="3" id="KW-1185">Reference proteome</keyword>